<comment type="caution">
    <text evidence="1">The sequence shown here is derived from an EMBL/GenBank/DDBJ whole genome shotgun (WGS) entry which is preliminary data.</text>
</comment>
<keyword evidence="2" id="KW-1185">Reference proteome</keyword>
<dbReference type="AlphaFoldDB" id="A0A7J9IGR9"/>
<organism evidence="1 2">
    <name type="scientific">Gossypium harknessii</name>
    <dbReference type="NCBI Taxonomy" id="34285"/>
    <lineage>
        <taxon>Eukaryota</taxon>
        <taxon>Viridiplantae</taxon>
        <taxon>Streptophyta</taxon>
        <taxon>Embryophyta</taxon>
        <taxon>Tracheophyta</taxon>
        <taxon>Spermatophyta</taxon>
        <taxon>Magnoliopsida</taxon>
        <taxon>eudicotyledons</taxon>
        <taxon>Gunneridae</taxon>
        <taxon>Pentapetalae</taxon>
        <taxon>rosids</taxon>
        <taxon>malvids</taxon>
        <taxon>Malvales</taxon>
        <taxon>Malvaceae</taxon>
        <taxon>Malvoideae</taxon>
        <taxon>Gossypium</taxon>
    </lineage>
</organism>
<protein>
    <submittedName>
        <fullName evidence="1">Uncharacterized protein</fullName>
    </submittedName>
</protein>
<dbReference type="Proteomes" id="UP000593560">
    <property type="component" value="Unassembled WGS sequence"/>
</dbReference>
<accession>A0A7J9IGR9</accession>
<reference evidence="1 2" key="1">
    <citation type="journal article" date="2019" name="Genome Biol. Evol.">
        <title>Insights into the evolution of the New World diploid cottons (Gossypium, subgenus Houzingenia) based on genome sequencing.</title>
        <authorList>
            <person name="Grover C.E."/>
            <person name="Arick M.A. 2nd"/>
            <person name="Thrash A."/>
            <person name="Conover J.L."/>
            <person name="Sanders W.S."/>
            <person name="Peterson D.G."/>
            <person name="Frelichowski J.E."/>
            <person name="Scheffler J.A."/>
            <person name="Scheffler B.E."/>
            <person name="Wendel J.F."/>
        </authorList>
    </citation>
    <scope>NUCLEOTIDE SEQUENCE [LARGE SCALE GENOMIC DNA]</scope>
    <source>
        <strain evidence="1">0</strain>
        <tissue evidence="1">Leaf</tissue>
    </source>
</reference>
<evidence type="ECO:0000313" key="1">
    <source>
        <dbReference type="EMBL" id="MBA0820385.1"/>
    </source>
</evidence>
<gene>
    <name evidence="1" type="ORF">Gohar_025589</name>
</gene>
<dbReference type="EMBL" id="JABFAD010334537">
    <property type="protein sequence ID" value="MBA0820385.1"/>
    <property type="molecule type" value="Genomic_DNA"/>
</dbReference>
<proteinExistence type="predicted"/>
<evidence type="ECO:0000313" key="2">
    <source>
        <dbReference type="Proteomes" id="UP000593560"/>
    </source>
</evidence>
<sequence length="63" mass="7293">MEVLPPKGQPFLKGELIHMDVVFKPWASRALESTVSQHDKYDYVTQLLFVKSNDALLKVMVRF</sequence>
<name>A0A7J9IGR9_9ROSI</name>